<dbReference type="Proteomes" id="UP000613768">
    <property type="component" value="Unassembled WGS sequence"/>
</dbReference>
<evidence type="ECO:0008006" key="5">
    <source>
        <dbReference type="Google" id="ProtNLM"/>
    </source>
</evidence>
<sequence length="625" mass="67391">MAIGMVMGIRTQTRSKVRRGHGLLTSLLLWLLMCSVGLACIHSAPHPVPQALSRTDKSTASVWVGPWSSGSWFAADRSGEGIILQFLPDGSAAMLWFTYPTANEEAVQAWLSAGGGRVEGDTLVFEQVLQPVGARFGADFDPSEVDRQPWGEMRLRFHDCQRLTLSWNGIEAYADGERELIRLSALDQVDCNQGPTLASTGMRSGGALRSKSGAWFELSRSGEGWVLEELADGRTLVYWFTYDLQGRQAWIVGAGQRAGEQLVVDPLYRPIGTRFGPDFVAADIDLAPWGRLQVDFSGCNQAQLQYQADDPAWGSASREIHRLTDIAGAPCVDVAALGDAAPQWVERSPTPAPASSELAVTSHRGHLYALGGFSAPRSFRRYSPDTDTWTSLPAMPSGRHHLAAFGFEGAIYYVGGLPLGDGVINNMSYRFDLDSQAWSEVPELQSTFGSQAAVLHGQAYVGHPDGRLQQFDPRQRRSRFIAAPNFVERDHAQVVAFLDEIWVIGGRSPETNTVAVYSPVSETWRSGPSFASARGGFSAAVVGPRLFIAGGEVLSPGGAFIEPSSEWIAAGMTSWRIGPALPLGVHGSGGSAVNGRGFHVGGSVDAGRFSGATPRVFELQWPNSP</sequence>
<dbReference type="Gene3D" id="2.120.10.80">
    <property type="entry name" value="Kelch-type beta propeller"/>
    <property type="match status" value="2"/>
</dbReference>
<keyword evidence="2" id="KW-0677">Repeat</keyword>
<dbReference type="PANTHER" id="PTHR24412">
    <property type="entry name" value="KELCH PROTEIN"/>
    <property type="match status" value="1"/>
</dbReference>
<dbReference type="SUPFAM" id="SSF50965">
    <property type="entry name" value="Galactose oxidase, central domain"/>
    <property type="match status" value="1"/>
</dbReference>
<dbReference type="SMART" id="SM00612">
    <property type="entry name" value="Kelch"/>
    <property type="match status" value="3"/>
</dbReference>
<evidence type="ECO:0000256" key="2">
    <source>
        <dbReference type="ARBA" id="ARBA00022737"/>
    </source>
</evidence>
<comment type="caution">
    <text evidence="3">The sequence shown here is derived from an EMBL/GenBank/DDBJ whole genome shotgun (WGS) entry which is preliminary data.</text>
</comment>
<name>A0AAW3ZQ12_9GAMM</name>
<keyword evidence="4" id="KW-1185">Reference proteome</keyword>
<protein>
    <recommendedName>
        <fullName evidence="5">N-acetylneuraminate epimerase</fullName>
    </recommendedName>
</protein>
<dbReference type="EMBL" id="JACYTR010000066">
    <property type="protein sequence ID" value="MBD8527813.1"/>
    <property type="molecule type" value="Genomic_DNA"/>
</dbReference>
<gene>
    <name evidence="3" type="ORF">IFO71_18870</name>
</gene>
<proteinExistence type="predicted"/>
<dbReference type="Pfam" id="PF01344">
    <property type="entry name" value="Kelch_1"/>
    <property type="match status" value="2"/>
</dbReference>
<evidence type="ECO:0000313" key="3">
    <source>
        <dbReference type="EMBL" id="MBD8527813.1"/>
    </source>
</evidence>
<reference evidence="3 4" key="1">
    <citation type="submission" date="2020-09" db="EMBL/GenBank/DDBJ databases">
        <title>Pseudoxanthomonas sp. CAU 1598 isolated from sand of Yaerae Beach.</title>
        <authorList>
            <person name="Kim W."/>
        </authorList>
    </citation>
    <scope>NUCLEOTIDE SEQUENCE [LARGE SCALE GENOMIC DNA]</scope>
    <source>
        <strain evidence="3 4">CAU 1598</strain>
    </source>
</reference>
<accession>A0AAW3ZQ12</accession>
<dbReference type="InterPro" id="IPR011043">
    <property type="entry name" value="Gal_Oxase/kelch_b-propeller"/>
</dbReference>
<evidence type="ECO:0000313" key="4">
    <source>
        <dbReference type="Proteomes" id="UP000613768"/>
    </source>
</evidence>
<evidence type="ECO:0000256" key="1">
    <source>
        <dbReference type="ARBA" id="ARBA00022441"/>
    </source>
</evidence>
<dbReference type="AlphaFoldDB" id="A0AAW3ZQ12"/>
<dbReference type="InterPro" id="IPR015915">
    <property type="entry name" value="Kelch-typ_b-propeller"/>
</dbReference>
<organism evidence="3 4">
    <name type="scientific">Pseudomarimonas arenosa</name>
    <dbReference type="NCBI Taxonomy" id="2774145"/>
    <lineage>
        <taxon>Bacteria</taxon>
        <taxon>Pseudomonadati</taxon>
        <taxon>Pseudomonadota</taxon>
        <taxon>Gammaproteobacteria</taxon>
        <taxon>Lysobacterales</taxon>
        <taxon>Lysobacteraceae</taxon>
        <taxon>Pseudomarimonas</taxon>
    </lineage>
</organism>
<dbReference type="PANTHER" id="PTHR24412:SF489">
    <property type="entry name" value="RING FINGER DOMAIN AND KELCH REPEAT-CONTAINING PROTEIN DDB_G0271372"/>
    <property type="match status" value="1"/>
</dbReference>
<dbReference type="InterPro" id="IPR006652">
    <property type="entry name" value="Kelch_1"/>
</dbReference>
<keyword evidence="1" id="KW-0880">Kelch repeat</keyword>